<evidence type="ECO:0000313" key="2">
    <source>
        <dbReference type="EMBL" id="VDO28310.1"/>
    </source>
</evidence>
<evidence type="ECO:0000256" key="1">
    <source>
        <dbReference type="SAM" id="Phobius"/>
    </source>
</evidence>
<keyword evidence="1" id="KW-0472">Membrane</keyword>
<keyword evidence="3" id="KW-1185">Reference proteome</keyword>
<protein>
    <submittedName>
        <fullName evidence="2 4">Uncharacterized protein</fullName>
    </submittedName>
</protein>
<feature type="transmembrane region" description="Helical" evidence="1">
    <location>
        <begin position="35"/>
        <end position="54"/>
    </location>
</feature>
<dbReference type="WBParaSite" id="BTMF_0001044001-mRNA-1">
    <property type="protein sequence ID" value="BTMF_0001044001-mRNA-1"/>
    <property type="gene ID" value="BTMF_0001044001"/>
</dbReference>
<gene>
    <name evidence="2" type="ORF">BTMF_LOCUS8474</name>
</gene>
<accession>A0A0R3QRT8</accession>
<name>A0A0R3QRT8_9BILA</name>
<evidence type="ECO:0000313" key="4">
    <source>
        <dbReference type="WBParaSite" id="BTMF_0001044001-mRNA-1"/>
    </source>
</evidence>
<keyword evidence="1" id="KW-1133">Transmembrane helix</keyword>
<proteinExistence type="predicted"/>
<sequence>MQIILWRWVSVMVLLVFICDQYLDLLNFCCQFLYFSSRLSIIVLADSAISFVICKF</sequence>
<dbReference type="Proteomes" id="UP000280834">
    <property type="component" value="Unassembled WGS sequence"/>
</dbReference>
<evidence type="ECO:0000313" key="3">
    <source>
        <dbReference type="Proteomes" id="UP000280834"/>
    </source>
</evidence>
<dbReference type="EMBL" id="UZAG01016426">
    <property type="protein sequence ID" value="VDO28310.1"/>
    <property type="molecule type" value="Genomic_DNA"/>
</dbReference>
<keyword evidence="1" id="KW-0812">Transmembrane</keyword>
<reference evidence="4" key="1">
    <citation type="submission" date="2017-02" db="UniProtKB">
        <authorList>
            <consortium name="WormBaseParasite"/>
        </authorList>
    </citation>
    <scope>IDENTIFICATION</scope>
</reference>
<feature type="transmembrane region" description="Helical" evidence="1">
    <location>
        <begin position="5"/>
        <end position="23"/>
    </location>
</feature>
<dbReference type="AlphaFoldDB" id="A0A0R3QRT8"/>
<organism evidence="4">
    <name type="scientific">Brugia timori</name>
    <dbReference type="NCBI Taxonomy" id="42155"/>
    <lineage>
        <taxon>Eukaryota</taxon>
        <taxon>Metazoa</taxon>
        <taxon>Ecdysozoa</taxon>
        <taxon>Nematoda</taxon>
        <taxon>Chromadorea</taxon>
        <taxon>Rhabditida</taxon>
        <taxon>Spirurina</taxon>
        <taxon>Spiruromorpha</taxon>
        <taxon>Filarioidea</taxon>
        <taxon>Onchocercidae</taxon>
        <taxon>Brugia</taxon>
    </lineage>
</organism>
<reference evidence="2 3" key="2">
    <citation type="submission" date="2018-11" db="EMBL/GenBank/DDBJ databases">
        <authorList>
            <consortium name="Pathogen Informatics"/>
        </authorList>
    </citation>
    <scope>NUCLEOTIDE SEQUENCE [LARGE SCALE GENOMIC DNA]</scope>
</reference>